<proteinExistence type="predicted"/>
<accession>A0A1M6C100</accession>
<dbReference type="EMBL" id="FQZH01000001">
    <property type="protein sequence ID" value="SHI54696.1"/>
    <property type="molecule type" value="Genomic_DNA"/>
</dbReference>
<keyword evidence="2" id="KW-1185">Reference proteome</keyword>
<protein>
    <submittedName>
        <fullName evidence="1">Nucleotidyl transferase AbiEii toxin, Type IV TA system</fullName>
    </submittedName>
</protein>
<dbReference type="Proteomes" id="UP000184232">
    <property type="component" value="Unassembled WGS sequence"/>
</dbReference>
<dbReference type="OrthoDB" id="5918411at2"/>
<name>A0A1M6C100_9FLAO</name>
<dbReference type="InterPro" id="IPR014942">
    <property type="entry name" value="AbiEii"/>
</dbReference>
<dbReference type="STRING" id="683124.SAMN05444337_0251"/>
<sequence>MNYKIESQKIEHPLLKPLLAELIPFFEERGISFFVIGATARDIILEISGQQSGRRTQDIDIAISIDKWEQFEEIANELINLENFSKDPQQQQRFLYLNKFQIDIVPFGNIMDEHDKIYWPPDQTFAMNVLGFEEAKNETVTITLDEEIQFEIVNLISIFLLKIVAWKDRHHRGNKDADDIAFIMQNYLNINDERAATEHYDDVYGIDNYTELKASASLIGIDLRELVNENPKLKEFLINELNKDIEKQEASILINQILETHKTLQYEDVLESIKIIKQQLSK</sequence>
<dbReference type="AlphaFoldDB" id="A0A1M6C100"/>
<organism evidence="1 2">
    <name type="scientific">Flavobacterium haoranii</name>
    <dbReference type="NCBI Taxonomy" id="683124"/>
    <lineage>
        <taxon>Bacteria</taxon>
        <taxon>Pseudomonadati</taxon>
        <taxon>Bacteroidota</taxon>
        <taxon>Flavobacteriia</taxon>
        <taxon>Flavobacteriales</taxon>
        <taxon>Flavobacteriaceae</taxon>
        <taxon>Flavobacterium</taxon>
    </lineage>
</organism>
<evidence type="ECO:0000313" key="2">
    <source>
        <dbReference type="Proteomes" id="UP000184232"/>
    </source>
</evidence>
<dbReference type="InterPro" id="IPR043519">
    <property type="entry name" value="NT_sf"/>
</dbReference>
<reference evidence="1 2" key="1">
    <citation type="submission" date="2016-11" db="EMBL/GenBank/DDBJ databases">
        <authorList>
            <person name="Jaros S."/>
            <person name="Januszkiewicz K."/>
            <person name="Wedrychowicz H."/>
        </authorList>
    </citation>
    <scope>NUCLEOTIDE SEQUENCE [LARGE SCALE GENOMIC DNA]</scope>
    <source>
        <strain evidence="1 2">DSM 22807</strain>
    </source>
</reference>
<dbReference type="Gene3D" id="3.30.460.10">
    <property type="entry name" value="Beta Polymerase, domain 2"/>
    <property type="match status" value="1"/>
</dbReference>
<gene>
    <name evidence="1" type="ORF">SAMN05444337_0251</name>
</gene>
<dbReference type="SUPFAM" id="SSF81301">
    <property type="entry name" value="Nucleotidyltransferase"/>
    <property type="match status" value="1"/>
</dbReference>
<keyword evidence="1" id="KW-0808">Transferase</keyword>
<evidence type="ECO:0000313" key="1">
    <source>
        <dbReference type="EMBL" id="SHI54696.1"/>
    </source>
</evidence>
<dbReference type="RefSeq" id="WP_072780702.1">
    <property type="nucleotide sequence ID" value="NZ_CP045292.1"/>
</dbReference>
<dbReference type="GO" id="GO:0016740">
    <property type="term" value="F:transferase activity"/>
    <property type="evidence" value="ECO:0007669"/>
    <property type="project" value="UniProtKB-KW"/>
</dbReference>
<dbReference type="Pfam" id="PF08843">
    <property type="entry name" value="AbiEii"/>
    <property type="match status" value="1"/>
</dbReference>